<evidence type="ECO:0000256" key="6">
    <source>
        <dbReference type="SAM" id="MobiDB-lite"/>
    </source>
</evidence>
<sequence>MKTSTAQFKTIVDFMERHGDLNRPSYDGLQGKLEIIKKWQMLANSLNREHGGDRRSLEKWKKVWSDLKNNTKRKKLKILKTSGLPEHLRPKLALNELEKRVLNIVGQGTPSRVDNAEEMGVEIQYTDNLNQDETTPAPTTVQFLSTELDPQMFHLESMSEENNSQHFTSTEGSQEKSSDASVESRRRLSSPRSRHINNHGSVFRRTRRSRGPSRRTFEVSDSRWRKLFSELTTEHVRLRKRELRQQERWQDLFERCVDCMEKFINK</sequence>
<evidence type="ECO:0000256" key="1">
    <source>
        <dbReference type="ARBA" id="ARBA00011764"/>
    </source>
</evidence>
<keyword evidence="3" id="KW-0805">Transcription regulation</keyword>
<evidence type="ECO:0000313" key="8">
    <source>
        <dbReference type="Proteomes" id="UP000007151"/>
    </source>
</evidence>
<name>A0A212EZP5_DANPL</name>
<dbReference type="GO" id="GO:0005634">
    <property type="term" value="C:nucleus"/>
    <property type="evidence" value="ECO:0007669"/>
    <property type="project" value="TreeGrafter"/>
</dbReference>
<keyword evidence="8" id="KW-1185">Reference proteome</keyword>
<dbReference type="InterPro" id="IPR028002">
    <property type="entry name" value="Myb_DNA-bind_5"/>
</dbReference>
<gene>
    <name evidence="7" type="ORF">KGM_207950</name>
</gene>
<dbReference type="Proteomes" id="UP000007151">
    <property type="component" value="Unassembled WGS sequence"/>
</dbReference>
<dbReference type="OrthoDB" id="8053018at2759"/>
<feature type="compositionally biased region" description="Basic residues" evidence="6">
    <location>
        <begin position="187"/>
        <end position="213"/>
    </location>
</feature>
<dbReference type="PANTHER" id="PTHR23098:SF16">
    <property type="entry name" value="REGULATORY PROTEIN ZESTE"/>
    <property type="match status" value="1"/>
</dbReference>
<dbReference type="AlphaFoldDB" id="A0A212EZP5"/>
<dbReference type="eggNOG" id="ENOG502T7J6">
    <property type="taxonomic scope" value="Eukaryota"/>
</dbReference>
<evidence type="ECO:0000256" key="3">
    <source>
        <dbReference type="ARBA" id="ARBA00023015"/>
    </source>
</evidence>
<comment type="caution">
    <text evidence="7">The sequence shown here is derived from an EMBL/GenBank/DDBJ whole genome shotgun (WGS) entry which is preliminary data.</text>
</comment>
<accession>A0A212EZP5</accession>
<protein>
    <recommendedName>
        <fullName evidence="2">Regulatory protein zeste</fullName>
    </recommendedName>
</protein>
<keyword evidence="4" id="KW-0804">Transcription</keyword>
<evidence type="ECO:0000256" key="4">
    <source>
        <dbReference type="ARBA" id="ARBA00023163"/>
    </source>
</evidence>
<reference evidence="7 8" key="1">
    <citation type="journal article" date="2011" name="Cell">
        <title>The monarch butterfly genome yields insights into long-distance migration.</title>
        <authorList>
            <person name="Zhan S."/>
            <person name="Merlin C."/>
            <person name="Boore J.L."/>
            <person name="Reppert S.M."/>
        </authorList>
    </citation>
    <scope>NUCLEOTIDE SEQUENCE [LARGE SCALE GENOMIC DNA]</scope>
    <source>
        <strain evidence="7">F-2</strain>
    </source>
</reference>
<dbReference type="Pfam" id="PF13873">
    <property type="entry name" value="Myb_DNA-bind_5"/>
    <property type="match status" value="1"/>
</dbReference>
<evidence type="ECO:0000313" key="7">
    <source>
        <dbReference type="EMBL" id="OWR46952.1"/>
    </source>
</evidence>
<dbReference type="KEGG" id="dpl:KGM_207950"/>
<dbReference type="EMBL" id="AGBW02011240">
    <property type="protein sequence ID" value="OWR46952.1"/>
    <property type="molecule type" value="Genomic_DNA"/>
</dbReference>
<evidence type="ECO:0000256" key="2">
    <source>
        <dbReference type="ARBA" id="ARBA00016807"/>
    </source>
</evidence>
<dbReference type="PANTHER" id="PTHR23098">
    <property type="entry name" value="AGAP001331-PA-RELATED"/>
    <property type="match status" value="1"/>
</dbReference>
<organism evidence="7 8">
    <name type="scientific">Danaus plexippus plexippus</name>
    <dbReference type="NCBI Taxonomy" id="278856"/>
    <lineage>
        <taxon>Eukaryota</taxon>
        <taxon>Metazoa</taxon>
        <taxon>Ecdysozoa</taxon>
        <taxon>Arthropoda</taxon>
        <taxon>Hexapoda</taxon>
        <taxon>Insecta</taxon>
        <taxon>Pterygota</taxon>
        <taxon>Neoptera</taxon>
        <taxon>Endopterygota</taxon>
        <taxon>Lepidoptera</taxon>
        <taxon>Glossata</taxon>
        <taxon>Ditrysia</taxon>
        <taxon>Papilionoidea</taxon>
        <taxon>Nymphalidae</taxon>
        <taxon>Danainae</taxon>
        <taxon>Danaini</taxon>
        <taxon>Danaina</taxon>
        <taxon>Danaus</taxon>
        <taxon>Danaus</taxon>
    </lineage>
</organism>
<proteinExistence type="predicted"/>
<evidence type="ECO:0000256" key="5">
    <source>
        <dbReference type="ARBA" id="ARBA00025466"/>
    </source>
</evidence>
<feature type="region of interest" description="Disordered" evidence="6">
    <location>
        <begin position="159"/>
        <end position="215"/>
    </location>
</feature>
<comment type="subunit">
    <text evidence="1">Self-associates forming complexes of several hundred monomers.</text>
</comment>
<dbReference type="STRING" id="278856.A0A212EZP5"/>
<comment type="function">
    <text evidence="5">Involved in transvection phenomena (= synapsis-dependent gene expression), where the synaptic pairing of chromosomes carrying genes with which zeste interacts influences the expression of these genes. Zeste binds to DNA and stimulates transcription from a nearby promoter.</text>
</comment>
<feature type="compositionally biased region" description="Basic and acidic residues" evidence="6">
    <location>
        <begin position="173"/>
        <end position="186"/>
    </location>
</feature>
<feature type="compositionally biased region" description="Polar residues" evidence="6">
    <location>
        <begin position="160"/>
        <end position="172"/>
    </location>
</feature>